<dbReference type="STRING" id="45354.A0A1L0CYF3"/>
<dbReference type="InterPro" id="IPR000195">
    <property type="entry name" value="Rab-GAP-TBC_dom"/>
</dbReference>
<dbReference type="Proteomes" id="UP000182334">
    <property type="component" value="Chromosome II"/>
</dbReference>
<dbReference type="PANTHER" id="PTHR47219">
    <property type="entry name" value="RAB GTPASE-ACTIVATING PROTEIN 1-LIKE"/>
    <property type="match status" value="1"/>
</dbReference>
<gene>
    <name evidence="4" type="ORF">SAMEA4029010_CIC11G00000005047</name>
</gene>
<dbReference type="InterPro" id="IPR050302">
    <property type="entry name" value="Rab_GAP_TBC_domain"/>
</dbReference>
<evidence type="ECO:0000259" key="3">
    <source>
        <dbReference type="PROSITE" id="PS50086"/>
    </source>
</evidence>
<accession>A0A1L0CYF3</accession>
<dbReference type="AlphaFoldDB" id="A0A1L0CYF3"/>
<feature type="region of interest" description="Disordered" evidence="2">
    <location>
        <begin position="1"/>
        <end position="65"/>
    </location>
</feature>
<dbReference type="Gene3D" id="1.10.8.270">
    <property type="entry name" value="putative rabgap domain of human tbc1 domain family member 14 like domains"/>
    <property type="match status" value="1"/>
</dbReference>
<evidence type="ECO:0000256" key="1">
    <source>
        <dbReference type="SAM" id="Coils"/>
    </source>
</evidence>
<feature type="coiled-coil region" evidence="1">
    <location>
        <begin position="545"/>
        <end position="615"/>
    </location>
</feature>
<evidence type="ECO:0000313" key="5">
    <source>
        <dbReference type="Proteomes" id="UP000182334"/>
    </source>
</evidence>
<proteinExistence type="predicted"/>
<feature type="compositionally biased region" description="Low complexity" evidence="2">
    <location>
        <begin position="27"/>
        <end position="39"/>
    </location>
</feature>
<dbReference type="Gene3D" id="1.10.472.80">
    <property type="entry name" value="Ypt/Rab-GAP domain of gyp1p, domain 3"/>
    <property type="match status" value="1"/>
</dbReference>
<dbReference type="SUPFAM" id="SSF47923">
    <property type="entry name" value="Ypt/Rab-GAP domain of gyp1p"/>
    <property type="match status" value="2"/>
</dbReference>
<dbReference type="Gene3D" id="1.10.10.750">
    <property type="entry name" value="Ypt/Rab-GAP domain of gyp1p, domain 1"/>
    <property type="match status" value="1"/>
</dbReference>
<feature type="domain" description="Rab-GAP TBC" evidence="3">
    <location>
        <begin position="204"/>
        <end position="386"/>
    </location>
</feature>
<dbReference type="OrthoDB" id="295078at2759"/>
<evidence type="ECO:0000313" key="4">
    <source>
        <dbReference type="EMBL" id="SGZ49209.1"/>
    </source>
</evidence>
<organism evidence="4 5">
    <name type="scientific">Sungouiella intermedia</name>
    <dbReference type="NCBI Taxonomy" id="45354"/>
    <lineage>
        <taxon>Eukaryota</taxon>
        <taxon>Fungi</taxon>
        <taxon>Dikarya</taxon>
        <taxon>Ascomycota</taxon>
        <taxon>Saccharomycotina</taxon>
        <taxon>Pichiomycetes</taxon>
        <taxon>Metschnikowiaceae</taxon>
        <taxon>Sungouiella</taxon>
    </lineage>
</organism>
<keyword evidence="1" id="KW-0175">Coiled coil</keyword>
<dbReference type="GO" id="GO:0005096">
    <property type="term" value="F:GTPase activator activity"/>
    <property type="evidence" value="ECO:0007669"/>
    <property type="project" value="TreeGrafter"/>
</dbReference>
<dbReference type="Pfam" id="PF23436">
    <property type="entry name" value="RabGap-TBC_2"/>
    <property type="match status" value="1"/>
</dbReference>
<sequence>MSLNEISPPPGGFPLPEDTESTITQSTPQLLQETALTTEPAEEEEDPDTQSFKDGQSNISDASTGVDLDAETAPSQHYKYEVDLSFVLTADALPTRKNLYSSINADLSGSPPPTGIASLLLEARQADITIKFGSKDQAHQNAINSGSASIKKTFNDIKATIGHMPPELLGGEPLDWDFWSRVVDDYDLVVQEDPESLQSAVADGIPKEFRGIIWQLVARSKDLQLEELYMHLKSESSIHERAIKRDLTRTSFFTNVEALKKGDELYNVIKAYSLFDPDVGYTQGMVFIAVPLILNMTEAECFCLLVALMKEYGLRELFAPDMHGLHLLLHQFDRLLDQNLPLLYNHLIRQGVRSLMYASQWFLTFFSYKFPLDVVLRIFDLVITQGMEGVLRLAVNLMIRNEATLLRLNFDSLLDYLKANLFNVYVSEDFIASPEKENRRFSLLPRKSAPKTENYYKLNAFILDSLQVPILPTDLMKFKLEFDQMCTTDAARVEEIEKFQTGNGVLRHEIKELESEYFKLHHDHIRVVQLLVDTKVILPEVLGDIEELKDTVANLQGDITELESKLETGPEGLPQDIDSKIQELLAENANETERFANLEEQLNHLTLEYENLSAELKQRGGKKWFW</sequence>
<dbReference type="EMBL" id="LT635757">
    <property type="protein sequence ID" value="SGZ49209.1"/>
    <property type="molecule type" value="Genomic_DNA"/>
</dbReference>
<reference evidence="4 5" key="1">
    <citation type="submission" date="2016-10" db="EMBL/GenBank/DDBJ databases">
        <authorList>
            <person name="de Groot N.N."/>
        </authorList>
    </citation>
    <scope>NUCLEOTIDE SEQUENCE [LARGE SCALE GENOMIC DNA]</scope>
    <source>
        <strain evidence="4 5">CBS 141442</strain>
    </source>
</reference>
<name>A0A1L0CYF3_9ASCO</name>
<dbReference type="PANTHER" id="PTHR47219:SF9">
    <property type="entry name" value="GTPASE ACTIVATING PROTEIN AND CENTROSOME-ASSOCIATED, ISOFORM B"/>
    <property type="match status" value="1"/>
</dbReference>
<dbReference type="GO" id="GO:0031267">
    <property type="term" value="F:small GTPase binding"/>
    <property type="evidence" value="ECO:0007669"/>
    <property type="project" value="TreeGrafter"/>
</dbReference>
<keyword evidence="5" id="KW-1185">Reference proteome</keyword>
<dbReference type="SMART" id="SM00164">
    <property type="entry name" value="TBC"/>
    <property type="match status" value="1"/>
</dbReference>
<protein>
    <submittedName>
        <fullName evidence="4">CIC11C00000005047</fullName>
    </submittedName>
</protein>
<feature type="compositionally biased region" description="Polar residues" evidence="2">
    <location>
        <begin position="52"/>
        <end position="63"/>
    </location>
</feature>
<evidence type="ECO:0000256" key="2">
    <source>
        <dbReference type="SAM" id="MobiDB-lite"/>
    </source>
</evidence>
<dbReference type="PROSITE" id="PS50086">
    <property type="entry name" value="TBC_RABGAP"/>
    <property type="match status" value="1"/>
</dbReference>
<dbReference type="InterPro" id="IPR035969">
    <property type="entry name" value="Rab-GAP_TBC_sf"/>
</dbReference>
<dbReference type="GO" id="GO:0030427">
    <property type="term" value="C:site of polarized growth"/>
    <property type="evidence" value="ECO:0007669"/>
    <property type="project" value="UniProtKB-ARBA"/>
</dbReference>